<feature type="transmembrane region" description="Helical" evidence="2">
    <location>
        <begin position="49"/>
        <end position="69"/>
    </location>
</feature>
<feature type="transmembrane region" description="Helical" evidence="2">
    <location>
        <begin position="21"/>
        <end position="43"/>
    </location>
</feature>
<dbReference type="Proteomes" id="UP000198597">
    <property type="component" value="Unassembled WGS sequence"/>
</dbReference>
<feature type="region of interest" description="Disordered" evidence="1">
    <location>
        <begin position="80"/>
        <end position="102"/>
    </location>
</feature>
<dbReference type="AlphaFoldDB" id="A0A1H0PTD0"/>
<keyword evidence="4" id="KW-1185">Reference proteome</keyword>
<gene>
    <name evidence="3" type="ORF">SAMN04488529_10253</name>
</gene>
<dbReference type="EMBL" id="FNJM01000002">
    <property type="protein sequence ID" value="SDP07915.1"/>
    <property type="molecule type" value="Genomic_DNA"/>
</dbReference>
<evidence type="ECO:0000256" key="2">
    <source>
        <dbReference type="SAM" id="Phobius"/>
    </source>
</evidence>
<reference evidence="3 4" key="1">
    <citation type="submission" date="2016-10" db="EMBL/GenBank/DDBJ databases">
        <authorList>
            <person name="de Groot N.N."/>
        </authorList>
    </citation>
    <scope>NUCLEOTIDE SEQUENCE [LARGE SCALE GENOMIC DNA]</scope>
    <source>
        <strain evidence="3 4">DSM 12272</strain>
    </source>
</reference>
<evidence type="ECO:0000313" key="4">
    <source>
        <dbReference type="Proteomes" id="UP000198597"/>
    </source>
</evidence>
<proteinExistence type="predicted"/>
<dbReference type="RefSeq" id="WP_089966647.1">
    <property type="nucleotide sequence ID" value="NZ_FNJM01000002.1"/>
</dbReference>
<protein>
    <recommendedName>
        <fullName evidence="5">DUF2933 domain-containing protein</fullName>
    </recommendedName>
</protein>
<keyword evidence="2" id="KW-0472">Membrane</keyword>
<dbReference type="OrthoDB" id="2989509at2"/>
<organism evidence="3 4">
    <name type="scientific">Clostridium gasigenes</name>
    <dbReference type="NCBI Taxonomy" id="94869"/>
    <lineage>
        <taxon>Bacteria</taxon>
        <taxon>Bacillati</taxon>
        <taxon>Bacillota</taxon>
        <taxon>Clostridia</taxon>
        <taxon>Eubacteriales</taxon>
        <taxon>Clostridiaceae</taxon>
        <taxon>Clostridium</taxon>
    </lineage>
</organism>
<sequence length="102" mass="11485">MNCHKDNKKNKSKHKHSPLKHMLHMVICCGLPIVIIAFLPLIMRFSPSTGGVLARIVPFLCPVMMILMIPMMMGGNKNKSCCENKNNDHGNNEVAKFKQPIE</sequence>
<name>A0A1H0PTD0_9CLOT</name>
<evidence type="ECO:0008006" key="5">
    <source>
        <dbReference type="Google" id="ProtNLM"/>
    </source>
</evidence>
<evidence type="ECO:0000256" key="1">
    <source>
        <dbReference type="SAM" id="MobiDB-lite"/>
    </source>
</evidence>
<keyword evidence="2" id="KW-0812">Transmembrane</keyword>
<keyword evidence="2" id="KW-1133">Transmembrane helix</keyword>
<accession>A0A1H0PTD0</accession>
<evidence type="ECO:0000313" key="3">
    <source>
        <dbReference type="EMBL" id="SDP07915.1"/>
    </source>
</evidence>
<dbReference type="STRING" id="94869.SAMN04488529_10253"/>